<dbReference type="InterPro" id="IPR010286">
    <property type="entry name" value="METTL16/RlmF"/>
</dbReference>
<proteinExistence type="predicted"/>
<dbReference type="Gene3D" id="3.40.50.150">
    <property type="entry name" value="Vaccinia Virus protein VP39"/>
    <property type="match status" value="1"/>
</dbReference>
<evidence type="ECO:0000313" key="3">
    <source>
        <dbReference type="EMBL" id="KAK0498916.1"/>
    </source>
</evidence>
<accession>A0AA39QAF2</accession>
<evidence type="ECO:0000313" key="4">
    <source>
        <dbReference type="Proteomes" id="UP001175228"/>
    </source>
</evidence>
<dbReference type="PANTHER" id="PTHR13393">
    <property type="entry name" value="SAM-DEPENDENT METHYLTRANSFERASE"/>
    <property type="match status" value="1"/>
</dbReference>
<protein>
    <submittedName>
        <fullName evidence="3">Uncharacterized protein</fullName>
    </submittedName>
</protein>
<dbReference type="GO" id="GO:0005634">
    <property type="term" value="C:nucleus"/>
    <property type="evidence" value="ECO:0007669"/>
    <property type="project" value="TreeGrafter"/>
</dbReference>
<dbReference type="AlphaFoldDB" id="A0AA39QAF2"/>
<evidence type="ECO:0000256" key="2">
    <source>
        <dbReference type="ARBA" id="ARBA00022679"/>
    </source>
</evidence>
<organism evidence="3 4">
    <name type="scientific">Armillaria luteobubalina</name>
    <dbReference type="NCBI Taxonomy" id="153913"/>
    <lineage>
        <taxon>Eukaryota</taxon>
        <taxon>Fungi</taxon>
        <taxon>Dikarya</taxon>
        <taxon>Basidiomycota</taxon>
        <taxon>Agaricomycotina</taxon>
        <taxon>Agaricomycetes</taxon>
        <taxon>Agaricomycetidae</taxon>
        <taxon>Agaricales</taxon>
        <taxon>Marasmiineae</taxon>
        <taxon>Physalacriaceae</taxon>
        <taxon>Armillaria</taxon>
    </lineage>
</organism>
<dbReference type="InterPro" id="IPR029063">
    <property type="entry name" value="SAM-dependent_MTases_sf"/>
</dbReference>
<name>A0AA39QAF2_9AGAR</name>
<keyword evidence="4" id="KW-1185">Reference proteome</keyword>
<dbReference type="PANTHER" id="PTHR13393:SF0">
    <property type="entry name" value="RNA N6-ADENOSINE-METHYLTRANSFERASE METTL16"/>
    <property type="match status" value="1"/>
</dbReference>
<reference evidence="3" key="1">
    <citation type="submission" date="2023-06" db="EMBL/GenBank/DDBJ databases">
        <authorList>
            <consortium name="Lawrence Berkeley National Laboratory"/>
            <person name="Ahrendt S."/>
            <person name="Sahu N."/>
            <person name="Indic B."/>
            <person name="Wong-Bajracharya J."/>
            <person name="Merenyi Z."/>
            <person name="Ke H.-M."/>
            <person name="Monk M."/>
            <person name="Kocsube S."/>
            <person name="Drula E."/>
            <person name="Lipzen A."/>
            <person name="Balint B."/>
            <person name="Henrissat B."/>
            <person name="Andreopoulos B."/>
            <person name="Martin F.M."/>
            <person name="Harder C.B."/>
            <person name="Rigling D."/>
            <person name="Ford K.L."/>
            <person name="Foster G.D."/>
            <person name="Pangilinan J."/>
            <person name="Papanicolaou A."/>
            <person name="Barry K."/>
            <person name="LaButti K."/>
            <person name="Viragh M."/>
            <person name="Koriabine M."/>
            <person name="Yan M."/>
            <person name="Riley R."/>
            <person name="Champramary S."/>
            <person name="Plett K.L."/>
            <person name="Tsai I.J."/>
            <person name="Slot J."/>
            <person name="Sipos G."/>
            <person name="Plett J."/>
            <person name="Nagy L.G."/>
            <person name="Grigoriev I.V."/>
        </authorList>
    </citation>
    <scope>NUCLEOTIDE SEQUENCE</scope>
    <source>
        <strain evidence="3">HWK02</strain>
    </source>
</reference>
<evidence type="ECO:0000256" key="1">
    <source>
        <dbReference type="ARBA" id="ARBA00022603"/>
    </source>
</evidence>
<keyword evidence="1" id="KW-0489">Methyltransferase</keyword>
<dbReference type="GO" id="GO:0070475">
    <property type="term" value="P:rRNA base methylation"/>
    <property type="evidence" value="ECO:0007669"/>
    <property type="project" value="TreeGrafter"/>
</dbReference>
<dbReference type="EMBL" id="JAUEPU010000010">
    <property type="protein sequence ID" value="KAK0498916.1"/>
    <property type="molecule type" value="Genomic_DNA"/>
</dbReference>
<dbReference type="GO" id="GO:0008168">
    <property type="term" value="F:methyltransferase activity"/>
    <property type="evidence" value="ECO:0007669"/>
    <property type="project" value="UniProtKB-KW"/>
</dbReference>
<gene>
    <name evidence="3" type="ORF">EDD18DRAFT_55201</name>
</gene>
<dbReference type="Proteomes" id="UP001175228">
    <property type="component" value="Unassembled WGS sequence"/>
</dbReference>
<keyword evidence="2" id="KW-0808">Transferase</keyword>
<dbReference type="Pfam" id="PF05971">
    <property type="entry name" value="Methyltransf_10"/>
    <property type="match status" value="1"/>
</dbReference>
<sequence length="78" mass="8523">MCNPPFYTSLIPRRSDAASRREGYGFKCCNGQSSVLAASPADKKNRTGAPVEIMTPGGEAAFVWQIVRESKQLGTRCR</sequence>
<comment type="caution">
    <text evidence="3">The sequence shown here is derived from an EMBL/GenBank/DDBJ whole genome shotgun (WGS) entry which is preliminary data.</text>
</comment>